<organism evidence="2 3">
    <name type="scientific">Penicillium cf. griseofulvum</name>
    <dbReference type="NCBI Taxonomy" id="2972120"/>
    <lineage>
        <taxon>Eukaryota</taxon>
        <taxon>Fungi</taxon>
        <taxon>Dikarya</taxon>
        <taxon>Ascomycota</taxon>
        <taxon>Pezizomycotina</taxon>
        <taxon>Eurotiomycetes</taxon>
        <taxon>Eurotiomycetidae</taxon>
        <taxon>Eurotiales</taxon>
        <taxon>Aspergillaceae</taxon>
        <taxon>Penicillium</taxon>
    </lineage>
</organism>
<dbReference type="Proteomes" id="UP001150879">
    <property type="component" value="Unassembled WGS sequence"/>
</dbReference>
<evidence type="ECO:0000259" key="1">
    <source>
        <dbReference type="Pfam" id="PF13087"/>
    </source>
</evidence>
<evidence type="ECO:0000313" key="3">
    <source>
        <dbReference type="Proteomes" id="UP001150879"/>
    </source>
</evidence>
<reference evidence="2" key="2">
    <citation type="journal article" date="2023" name="IMA Fungus">
        <title>Comparative genomic study of the Penicillium genus elucidates a diverse pangenome and 15 lateral gene transfer events.</title>
        <authorList>
            <person name="Petersen C."/>
            <person name="Sorensen T."/>
            <person name="Nielsen M.R."/>
            <person name="Sondergaard T.E."/>
            <person name="Sorensen J.L."/>
            <person name="Fitzpatrick D.A."/>
            <person name="Frisvad J.C."/>
            <person name="Nielsen K.L."/>
        </authorList>
    </citation>
    <scope>NUCLEOTIDE SEQUENCE</scope>
    <source>
        <strain evidence="2">IBT 16849</strain>
    </source>
</reference>
<gene>
    <name evidence="2" type="ORF">N7472_004762</name>
</gene>
<proteinExistence type="predicted"/>
<reference evidence="2" key="1">
    <citation type="submission" date="2022-11" db="EMBL/GenBank/DDBJ databases">
        <authorList>
            <person name="Petersen C."/>
        </authorList>
    </citation>
    <scope>NUCLEOTIDE SEQUENCE</scope>
    <source>
        <strain evidence="2">IBT 16849</strain>
    </source>
</reference>
<keyword evidence="3" id="KW-1185">Reference proteome</keyword>
<evidence type="ECO:0000313" key="2">
    <source>
        <dbReference type="EMBL" id="KAJ5199558.1"/>
    </source>
</evidence>
<name>A0A9W9JM83_9EURO</name>
<protein>
    <recommendedName>
        <fullName evidence="1">DNA2/NAM7 helicase-like C-terminal domain-containing protein</fullName>
    </recommendedName>
</protein>
<dbReference type="AlphaFoldDB" id="A0A9W9JM83"/>
<accession>A0A9W9JM83</accession>
<dbReference type="EMBL" id="JAPQKP010000003">
    <property type="protein sequence ID" value="KAJ5199558.1"/>
    <property type="molecule type" value="Genomic_DNA"/>
</dbReference>
<dbReference type="InterPro" id="IPR041679">
    <property type="entry name" value="DNA2/NAM7-like_C"/>
</dbReference>
<feature type="domain" description="DNA2/NAM7 helicase-like C-terminal" evidence="1">
    <location>
        <begin position="49"/>
        <end position="92"/>
    </location>
</feature>
<comment type="caution">
    <text evidence="2">The sequence shown here is derived from an EMBL/GenBank/DDBJ whole genome shotgun (WGS) entry which is preliminary data.</text>
</comment>
<sequence length="93" mass="10787">MINSPRLNREKVLSKDETITLRSSYEKLLRRVLPPTVVLLSENEGGNFYSRSLISRLSEYYPLSLLEINYRCHPEILDWPTSAIYKGKITAND</sequence>
<dbReference type="Pfam" id="PF13087">
    <property type="entry name" value="AAA_12"/>
    <property type="match status" value="1"/>
</dbReference>